<keyword evidence="4" id="KW-1185">Reference proteome</keyword>
<reference evidence="3 4" key="1">
    <citation type="submission" date="2017-12" db="EMBL/GenBank/DDBJ databases">
        <title>Characterization of six clinical isolates of Enterochimera gen. nov., a novel genus of the Yersiniaciae family and the three species Enterochimera arupensis sp. nov., Enterochimera coloradensis sp. nov, and Enterochimera californica sp. nov.</title>
        <authorList>
            <person name="Rossi A."/>
            <person name="Fisher M."/>
        </authorList>
    </citation>
    <scope>NUCLEOTIDE SEQUENCE [LARGE SCALE GENOMIC DNA]</scope>
    <source>
        <strain evidence="3 4">2016Iso1</strain>
    </source>
</reference>
<dbReference type="Pfam" id="PF06812">
    <property type="entry name" value="ImpA_N"/>
    <property type="match status" value="1"/>
</dbReference>
<evidence type="ECO:0000313" key="4">
    <source>
        <dbReference type="Proteomes" id="UP000234626"/>
    </source>
</evidence>
<proteinExistence type="predicted"/>
<evidence type="ECO:0008006" key="5">
    <source>
        <dbReference type="Google" id="ProtNLM"/>
    </source>
</evidence>
<dbReference type="Pfam" id="PF12486">
    <property type="entry name" value="VasL"/>
    <property type="match status" value="1"/>
</dbReference>
<dbReference type="RefSeq" id="WP_101835674.1">
    <property type="nucleotide sequence ID" value="NZ_PJZK01000021.1"/>
</dbReference>
<feature type="domain" description="ImpA C-terminal" evidence="2">
    <location>
        <begin position="262"/>
        <end position="400"/>
    </location>
</feature>
<dbReference type="PANTHER" id="PTHR37024">
    <property type="entry name" value="TYPE VI SECRETION SYSTEM DUF2094 AND IMPA-RELATED DOMAIN PROTEIN"/>
    <property type="match status" value="1"/>
</dbReference>
<feature type="domain" description="ImpA N-terminal" evidence="1">
    <location>
        <begin position="10"/>
        <end position="111"/>
    </location>
</feature>
<evidence type="ECO:0000259" key="2">
    <source>
        <dbReference type="Pfam" id="PF12486"/>
    </source>
</evidence>
<dbReference type="PANTHER" id="PTHR37024:SF5">
    <property type="entry name" value="IMPA N-TERMINAL DOMAIN-CONTAINING PROTEIN"/>
    <property type="match status" value="1"/>
</dbReference>
<organism evidence="3 4">
    <name type="scientific">Chimaeribacter arupi</name>
    <dbReference type="NCBI Taxonomy" id="2060066"/>
    <lineage>
        <taxon>Bacteria</taxon>
        <taxon>Pseudomonadati</taxon>
        <taxon>Pseudomonadota</taxon>
        <taxon>Gammaproteobacteria</taxon>
        <taxon>Enterobacterales</taxon>
        <taxon>Yersiniaceae</taxon>
        <taxon>Chimaeribacter</taxon>
    </lineage>
</organism>
<sequence>MTHNSERLLKAGGDPRALADFGALREEVNKLMHPARPDMNWDRVEQLSLSLFRQNGIELQTVAWYTLARTHLAGILGLNEGLAMLEALIIHQWNVLWPQPAPARRHILTGLSQRLQTVVRMLNLTCRELPLIYRAEQHLKALQAQLQRLALKEAGQWGELSAFMHNAAARLEERAVYKEPIAEPLSAQARVIRAETPAPACAARQVPASPGLKTGAPVKPGWPWKSFAAGALTTLVMGGAALWGWHYTHPPMTPLPVAASEQALVELGRQSPLWLQYYGFALAAQALPSETGALNAQWQQHIAANALPLEALSGWHQGMAGLRALTARLDALDERKGKYLTGSELKSMVFAITQHFARAVPVEEQLYNLAQTPPGDPLPAIQASQTDMHLHQLLNRYMLLKQHAESAGAESSGTAP</sequence>
<protein>
    <recommendedName>
        <fullName evidence="5">ImpA domain-containing protein</fullName>
    </recommendedName>
</protein>
<dbReference type="AlphaFoldDB" id="A0A2N5EJ98"/>
<evidence type="ECO:0000259" key="1">
    <source>
        <dbReference type="Pfam" id="PF06812"/>
    </source>
</evidence>
<dbReference type="InterPro" id="IPR010657">
    <property type="entry name" value="ImpA_N"/>
</dbReference>
<name>A0A2N5EJ98_9GAMM</name>
<accession>A0A2N5EJ98</accession>
<evidence type="ECO:0000313" key="3">
    <source>
        <dbReference type="EMBL" id="PLR45650.1"/>
    </source>
</evidence>
<comment type="caution">
    <text evidence="3">The sequence shown here is derived from an EMBL/GenBank/DDBJ whole genome shotgun (WGS) entry which is preliminary data.</text>
</comment>
<gene>
    <name evidence="3" type="ORF">CYR34_17085</name>
</gene>
<dbReference type="InterPro" id="IPR021069">
    <property type="entry name" value="ImpA_C"/>
</dbReference>
<dbReference type="EMBL" id="PJZK01000021">
    <property type="protein sequence ID" value="PLR45650.1"/>
    <property type="molecule type" value="Genomic_DNA"/>
</dbReference>
<dbReference type="Proteomes" id="UP000234626">
    <property type="component" value="Unassembled WGS sequence"/>
</dbReference>
<dbReference type="OrthoDB" id="5579595at2"/>